<dbReference type="GO" id="GO:0008765">
    <property type="term" value="F:UDP-N-acetylmuramoylalanyl-D-glutamate-2,6-diaminopimelate ligase activity"/>
    <property type="evidence" value="ECO:0007669"/>
    <property type="project" value="UniProtKB-UniRule"/>
</dbReference>
<evidence type="ECO:0000256" key="4">
    <source>
        <dbReference type="ARBA" id="ARBA00022598"/>
    </source>
</evidence>
<reference evidence="17" key="2">
    <citation type="submission" date="2021-04" db="EMBL/GenBank/DDBJ databases">
        <authorList>
            <person name="Gilroy R."/>
        </authorList>
    </citation>
    <scope>NUCLEOTIDE SEQUENCE</scope>
    <source>
        <strain evidence="17">ChiW7-2402</strain>
    </source>
</reference>
<dbReference type="InterPro" id="IPR018109">
    <property type="entry name" value="Folylpolyglutamate_synth_CS"/>
</dbReference>
<comment type="caution">
    <text evidence="12">Lacks conserved residue(s) required for the propagation of feature annotation.</text>
</comment>
<comment type="PTM">
    <text evidence="12">Carboxylation is probably crucial for Mg(2+) binding and, consequently, for the gamma-phosphate positioning of ATP.</text>
</comment>
<keyword evidence="3 12" id="KW-0963">Cytoplasm</keyword>
<dbReference type="PROSITE" id="PS01011">
    <property type="entry name" value="FOLYLPOLYGLU_SYNT_1"/>
    <property type="match status" value="1"/>
</dbReference>
<evidence type="ECO:0000256" key="10">
    <source>
        <dbReference type="ARBA" id="ARBA00023306"/>
    </source>
</evidence>
<dbReference type="InterPro" id="IPR000713">
    <property type="entry name" value="Mur_ligase_N"/>
</dbReference>
<dbReference type="InterPro" id="IPR036565">
    <property type="entry name" value="Mur-like_cat_sf"/>
</dbReference>
<protein>
    <recommendedName>
        <fullName evidence="12">UDP-N-acetylmuramoyl-L-alanyl-D-glutamate--2,6-diaminopimelate ligase</fullName>
        <ecNumber evidence="12">6.3.2.13</ecNumber>
    </recommendedName>
    <alternativeName>
        <fullName evidence="12">Meso-A2pm-adding enzyme</fullName>
    </alternativeName>
    <alternativeName>
        <fullName evidence="12">Meso-diaminopimelate-adding enzyme</fullName>
    </alternativeName>
    <alternativeName>
        <fullName evidence="12">UDP-MurNAc-L-Ala-D-Glu:meso-diaminopimelate ligase</fullName>
    </alternativeName>
    <alternativeName>
        <fullName evidence="12">UDP-MurNAc-tripeptide synthetase</fullName>
    </alternativeName>
    <alternativeName>
        <fullName evidence="12">UDP-N-acetylmuramyl-tripeptide synthetase</fullName>
    </alternativeName>
</protein>
<evidence type="ECO:0000259" key="15">
    <source>
        <dbReference type="Pfam" id="PF02875"/>
    </source>
</evidence>
<name>A0A9D2G2X8_9FIRM</name>
<feature type="binding site" evidence="12">
    <location>
        <position position="373"/>
    </location>
    <ligand>
        <name>meso-2,6-diaminopimelate</name>
        <dbReference type="ChEBI" id="CHEBI:57791"/>
    </ligand>
</feature>
<dbReference type="SUPFAM" id="SSF53623">
    <property type="entry name" value="MurD-like peptide ligases, catalytic domain"/>
    <property type="match status" value="1"/>
</dbReference>
<comment type="catalytic activity">
    <reaction evidence="12">
        <text>UDP-N-acetyl-alpha-D-muramoyl-L-alanyl-D-glutamate + meso-2,6-diaminopimelate + ATP = UDP-N-acetyl-alpha-D-muramoyl-L-alanyl-gamma-D-glutamyl-meso-2,6-diaminopimelate + ADP + phosphate + H(+)</text>
        <dbReference type="Rhea" id="RHEA:23676"/>
        <dbReference type="ChEBI" id="CHEBI:15378"/>
        <dbReference type="ChEBI" id="CHEBI:30616"/>
        <dbReference type="ChEBI" id="CHEBI:43474"/>
        <dbReference type="ChEBI" id="CHEBI:57791"/>
        <dbReference type="ChEBI" id="CHEBI:83900"/>
        <dbReference type="ChEBI" id="CHEBI:83905"/>
        <dbReference type="ChEBI" id="CHEBI:456216"/>
        <dbReference type="EC" id="6.3.2.13"/>
    </reaction>
</comment>
<feature type="binding site" evidence="12">
    <location>
        <begin position="397"/>
        <end position="400"/>
    </location>
    <ligand>
        <name>meso-2,6-diaminopimelate</name>
        <dbReference type="ChEBI" id="CHEBI:57791"/>
    </ligand>
</feature>
<accession>A0A9D2G2X8</accession>
<dbReference type="InterPro" id="IPR004101">
    <property type="entry name" value="Mur_ligase_C"/>
</dbReference>
<dbReference type="Proteomes" id="UP000824102">
    <property type="component" value="Unassembled WGS sequence"/>
</dbReference>
<keyword evidence="6 12" id="KW-0547">Nucleotide-binding</keyword>
<evidence type="ECO:0000256" key="6">
    <source>
        <dbReference type="ARBA" id="ARBA00022741"/>
    </source>
</evidence>
<evidence type="ECO:0000259" key="14">
    <source>
        <dbReference type="Pfam" id="PF01225"/>
    </source>
</evidence>
<keyword evidence="8 12" id="KW-0133">Cell shape</keyword>
<dbReference type="GO" id="GO:0009252">
    <property type="term" value="P:peptidoglycan biosynthetic process"/>
    <property type="evidence" value="ECO:0007669"/>
    <property type="project" value="UniProtKB-UniRule"/>
</dbReference>
<dbReference type="GO" id="GO:0008360">
    <property type="term" value="P:regulation of cell shape"/>
    <property type="evidence" value="ECO:0007669"/>
    <property type="project" value="UniProtKB-KW"/>
</dbReference>
<dbReference type="GO" id="GO:0004326">
    <property type="term" value="F:tetrahydrofolylpolyglutamate synthase activity"/>
    <property type="evidence" value="ECO:0007669"/>
    <property type="project" value="InterPro"/>
</dbReference>
<evidence type="ECO:0000256" key="11">
    <source>
        <dbReference type="ARBA" id="ARBA00023316"/>
    </source>
</evidence>
<dbReference type="GO" id="GO:0005524">
    <property type="term" value="F:ATP binding"/>
    <property type="evidence" value="ECO:0007669"/>
    <property type="project" value="UniProtKB-UniRule"/>
</dbReference>
<dbReference type="EMBL" id="DXBB01000016">
    <property type="protein sequence ID" value="HIZ72109.1"/>
    <property type="molecule type" value="Genomic_DNA"/>
</dbReference>
<dbReference type="InterPro" id="IPR036615">
    <property type="entry name" value="Mur_ligase_C_dom_sf"/>
</dbReference>
<feature type="domain" description="Mur ligase N-terminal catalytic" evidence="14">
    <location>
        <begin position="24"/>
        <end position="92"/>
    </location>
</feature>
<organism evidence="17 18">
    <name type="scientific">Candidatus Gallimonas intestinavium</name>
    <dbReference type="NCBI Taxonomy" id="2838603"/>
    <lineage>
        <taxon>Bacteria</taxon>
        <taxon>Bacillati</taxon>
        <taxon>Bacillota</taxon>
        <taxon>Clostridia</taxon>
        <taxon>Candidatus Gallimonas</taxon>
    </lineage>
</organism>
<feature type="domain" description="Mur ligase central" evidence="16">
    <location>
        <begin position="104"/>
        <end position="302"/>
    </location>
</feature>
<dbReference type="AlphaFoldDB" id="A0A9D2G2X8"/>
<dbReference type="GO" id="GO:0000287">
    <property type="term" value="F:magnesium ion binding"/>
    <property type="evidence" value="ECO:0007669"/>
    <property type="project" value="UniProtKB-UniRule"/>
</dbReference>
<dbReference type="SUPFAM" id="SSF63418">
    <property type="entry name" value="MurE/MurF N-terminal domain"/>
    <property type="match status" value="1"/>
</dbReference>
<reference evidence="17" key="1">
    <citation type="journal article" date="2021" name="PeerJ">
        <title>Extensive microbial diversity within the chicken gut microbiome revealed by metagenomics and culture.</title>
        <authorList>
            <person name="Gilroy R."/>
            <person name="Ravi A."/>
            <person name="Getino M."/>
            <person name="Pursley I."/>
            <person name="Horton D.L."/>
            <person name="Alikhan N.F."/>
            <person name="Baker D."/>
            <person name="Gharbi K."/>
            <person name="Hall N."/>
            <person name="Watson M."/>
            <person name="Adriaenssens E.M."/>
            <person name="Foster-Nyarko E."/>
            <person name="Jarju S."/>
            <person name="Secka A."/>
            <person name="Antonio M."/>
            <person name="Oren A."/>
            <person name="Chaudhuri R.R."/>
            <person name="La Ragione R."/>
            <person name="Hildebrand F."/>
            <person name="Pallen M.J."/>
        </authorList>
    </citation>
    <scope>NUCLEOTIDE SEQUENCE</scope>
    <source>
        <strain evidence="17">ChiW7-2402</strain>
    </source>
</reference>
<dbReference type="Gene3D" id="3.90.190.20">
    <property type="entry name" value="Mur ligase, C-terminal domain"/>
    <property type="match status" value="1"/>
</dbReference>
<dbReference type="InterPro" id="IPR005761">
    <property type="entry name" value="UDP-N-AcMur-Glu-dNH2Pim_ligase"/>
</dbReference>
<sequence>MRLSVLAEELSRKRLIGDAEVISLCADSRAVGEGDLFFCLAGTHTDGHLFAREAKRRGASAFVTEHELPLPVPQLVVPDSREAMARIAAAFYGHPERRMKIVGITGTNGKTTTAHLLCHILEAAGKRAGLIGTLGARFQSTVIAPELTTPDPFHLFPLLKDMADAGAEYVVMEVSAHALALRKECPIVYEAAVFTNLTRDHLDFFGSMERYGAAKAMLFQKERCRLAVLNADDAFSGTLKGGGMPVFTYALDSPADCFAVVEEKKLRSSRVVFNLDDELVEARLRLIGRHNVYNALAAAAAARKLGADAEAIAQGISLTREVDGRLEWVASYRGADIFVDFAHTPDGLEKSVAALKEECRGRLILLFGCGGNRDEGKRAEMGEVAASLADFSVITSDNPRYEDPVAIIAEIEKGYREVSNRYVAVEEREKAIEYALTHLKAGDILLVAGKGGETTQEIMGIKYRYNDKAVIKAALEKL</sequence>
<comment type="subcellular location">
    <subcellularLocation>
        <location evidence="12 13">Cytoplasm</location>
    </subcellularLocation>
</comment>
<dbReference type="HAMAP" id="MF_00208">
    <property type="entry name" value="MurE"/>
    <property type="match status" value="1"/>
</dbReference>
<keyword evidence="10 12" id="KW-0131">Cell cycle</keyword>
<dbReference type="Pfam" id="PF08245">
    <property type="entry name" value="Mur_ligase_M"/>
    <property type="match status" value="1"/>
</dbReference>
<evidence type="ECO:0000256" key="12">
    <source>
        <dbReference type="HAMAP-Rule" id="MF_00208"/>
    </source>
</evidence>
<feature type="binding site" evidence="12">
    <location>
        <position position="28"/>
    </location>
    <ligand>
        <name>UDP-N-acetyl-alpha-D-muramoyl-L-alanyl-D-glutamate</name>
        <dbReference type="ChEBI" id="CHEBI:83900"/>
    </ligand>
</feature>
<evidence type="ECO:0000256" key="13">
    <source>
        <dbReference type="RuleBase" id="RU004135"/>
    </source>
</evidence>
<feature type="binding site" evidence="12">
    <location>
        <position position="453"/>
    </location>
    <ligand>
        <name>meso-2,6-diaminopimelate</name>
        <dbReference type="ChEBI" id="CHEBI:57791"/>
    </ligand>
</feature>
<dbReference type="PANTHER" id="PTHR23135:SF4">
    <property type="entry name" value="UDP-N-ACETYLMURAMOYL-L-ALANYL-D-GLUTAMATE--2,6-DIAMINOPIMELATE LIGASE MURE HOMOLOG, CHLOROPLASTIC"/>
    <property type="match status" value="1"/>
</dbReference>
<dbReference type="NCBIfam" id="TIGR01085">
    <property type="entry name" value="murE"/>
    <property type="match status" value="1"/>
</dbReference>
<dbReference type="Gene3D" id="3.40.1190.10">
    <property type="entry name" value="Mur-like, catalytic domain"/>
    <property type="match status" value="1"/>
</dbReference>
<evidence type="ECO:0000256" key="3">
    <source>
        <dbReference type="ARBA" id="ARBA00022490"/>
    </source>
</evidence>
<comment type="cofactor">
    <cofactor evidence="12">
        <name>Mg(2+)</name>
        <dbReference type="ChEBI" id="CHEBI:18420"/>
    </cofactor>
</comment>
<dbReference type="GO" id="GO:0051301">
    <property type="term" value="P:cell division"/>
    <property type="evidence" value="ECO:0007669"/>
    <property type="project" value="UniProtKB-KW"/>
</dbReference>
<dbReference type="InterPro" id="IPR035911">
    <property type="entry name" value="MurE/MurF_N"/>
</dbReference>
<evidence type="ECO:0000256" key="8">
    <source>
        <dbReference type="ARBA" id="ARBA00022960"/>
    </source>
</evidence>
<dbReference type="GO" id="GO:0005737">
    <property type="term" value="C:cytoplasm"/>
    <property type="evidence" value="ECO:0007669"/>
    <property type="project" value="UniProtKB-SubCell"/>
</dbReference>
<feature type="short sequence motif" description="Meso-diaminopimelate recognition motif" evidence="12">
    <location>
        <begin position="397"/>
        <end position="400"/>
    </location>
</feature>
<feature type="binding site" evidence="12">
    <location>
        <begin position="106"/>
        <end position="112"/>
    </location>
    <ligand>
        <name>ATP</name>
        <dbReference type="ChEBI" id="CHEBI:30616"/>
    </ligand>
</feature>
<comment type="pathway">
    <text evidence="1 12 13">Cell wall biogenesis; peptidoglycan biosynthesis.</text>
</comment>
<feature type="binding site" evidence="12">
    <location>
        <position position="175"/>
    </location>
    <ligand>
        <name>UDP-N-acetyl-alpha-D-muramoyl-L-alanyl-D-glutamate</name>
        <dbReference type="ChEBI" id="CHEBI:83900"/>
    </ligand>
</feature>
<keyword evidence="11 12" id="KW-0961">Cell wall biogenesis/degradation</keyword>
<dbReference type="PANTHER" id="PTHR23135">
    <property type="entry name" value="MUR LIGASE FAMILY MEMBER"/>
    <property type="match status" value="1"/>
</dbReference>
<gene>
    <name evidence="12" type="primary">murE</name>
    <name evidence="17" type="ORF">H9964_00850</name>
</gene>
<comment type="similarity">
    <text evidence="2 12">Belongs to the MurCDEF family. MurE subfamily.</text>
</comment>
<evidence type="ECO:0000256" key="2">
    <source>
        <dbReference type="ARBA" id="ARBA00005898"/>
    </source>
</evidence>
<keyword evidence="5 12" id="KW-0132">Cell division</keyword>
<evidence type="ECO:0000256" key="7">
    <source>
        <dbReference type="ARBA" id="ARBA00022840"/>
    </source>
</evidence>
<dbReference type="Pfam" id="PF02875">
    <property type="entry name" value="Mur_ligase_C"/>
    <property type="match status" value="1"/>
</dbReference>
<keyword evidence="4 12" id="KW-0436">Ligase</keyword>
<evidence type="ECO:0000259" key="16">
    <source>
        <dbReference type="Pfam" id="PF08245"/>
    </source>
</evidence>
<dbReference type="Gene3D" id="3.40.1390.10">
    <property type="entry name" value="MurE/MurF, N-terminal domain"/>
    <property type="match status" value="1"/>
</dbReference>
<keyword evidence="7 12" id="KW-0067">ATP-binding</keyword>
<feature type="domain" description="Mur ligase C-terminal" evidence="15">
    <location>
        <begin position="324"/>
        <end position="451"/>
    </location>
</feature>
<feature type="modified residue" description="N6-carboxylysine" evidence="12">
    <location>
        <position position="215"/>
    </location>
</feature>
<evidence type="ECO:0000313" key="18">
    <source>
        <dbReference type="Proteomes" id="UP000824102"/>
    </source>
</evidence>
<comment type="function">
    <text evidence="12">Catalyzes the addition of meso-diaminopimelic acid to the nucleotide precursor UDP-N-acetylmuramoyl-L-alanyl-D-glutamate (UMAG) in the biosynthesis of bacterial cell-wall peptidoglycan.</text>
</comment>
<comment type="caution">
    <text evidence="17">The sequence shown here is derived from an EMBL/GenBank/DDBJ whole genome shotgun (WGS) entry which is preliminary data.</text>
</comment>
<dbReference type="InterPro" id="IPR013221">
    <property type="entry name" value="Mur_ligase_cen"/>
</dbReference>
<dbReference type="EC" id="6.3.2.13" evidence="12"/>
<dbReference type="SUPFAM" id="SSF53244">
    <property type="entry name" value="MurD-like peptide ligases, peptide-binding domain"/>
    <property type="match status" value="1"/>
</dbReference>
<evidence type="ECO:0000313" key="17">
    <source>
        <dbReference type="EMBL" id="HIZ72109.1"/>
    </source>
</evidence>
<dbReference type="Pfam" id="PF01225">
    <property type="entry name" value="Mur_ligase"/>
    <property type="match status" value="1"/>
</dbReference>
<evidence type="ECO:0000256" key="1">
    <source>
        <dbReference type="ARBA" id="ARBA00004752"/>
    </source>
</evidence>
<evidence type="ECO:0000256" key="5">
    <source>
        <dbReference type="ARBA" id="ARBA00022618"/>
    </source>
</evidence>
<feature type="binding site" evidence="12">
    <location>
        <begin position="148"/>
        <end position="149"/>
    </location>
    <ligand>
        <name>UDP-N-acetyl-alpha-D-muramoyl-L-alanyl-D-glutamate</name>
        <dbReference type="ChEBI" id="CHEBI:83900"/>
    </ligand>
</feature>
<keyword evidence="12" id="KW-0460">Magnesium</keyword>
<dbReference type="NCBIfam" id="NF001126">
    <property type="entry name" value="PRK00139.1-4"/>
    <property type="match status" value="1"/>
</dbReference>
<keyword evidence="9 12" id="KW-0573">Peptidoglycan synthesis</keyword>
<dbReference type="GO" id="GO:0071555">
    <property type="term" value="P:cell wall organization"/>
    <property type="evidence" value="ECO:0007669"/>
    <property type="project" value="UniProtKB-KW"/>
</dbReference>
<feature type="binding site" evidence="12">
    <location>
        <position position="449"/>
    </location>
    <ligand>
        <name>meso-2,6-diaminopimelate</name>
        <dbReference type="ChEBI" id="CHEBI:57791"/>
    </ligand>
</feature>
<evidence type="ECO:0000256" key="9">
    <source>
        <dbReference type="ARBA" id="ARBA00022984"/>
    </source>
</evidence>
<proteinExistence type="inferred from homology"/>